<dbReference type="EMBL" id="HACM01001322">
    <property type="protein sequence ID" value="CRZ01764.1"/>
    <property type="molecule type" value="Transcribed_RNA"/>
</dbReference>
<feature type="non-terminal residue" evidence="1">
    <location>
        <position position="179"/>
    </location>
</feature>
<proteinExistence type="predicted"/>
<sequence length="179" mass="19924">MGSKRKNAAGQHEFFKILASPRPIPGPVQQSALVMSNGPAAVIDLEPEQPTVQHIFQASSIFIHPQIPNDHRAQAVLWISELGGIRAMAIALAEIVLIDLRKADACRALRHIINTVSQSRHHLLVFDIAVLNPALQDRNTAPLSDMQIWSSDNLTQRLMDNLAEQRRQTRNKREALSPL</sequence>
<protein>
    <submittedName>
        <fullName evidence="1">Uncharacterized protein</fullName>
    </submittedName>
</protein>
<evidence type="ECO:0000313" key="1">
    <source>
        <dbReference type="EMBL" id="CRZ01764.1"/>
    </source>
</evidence>
<organism evidence="1">
    <name type="scientific">Spongospora subterranea</name>
    <dbReference type="NCBI Taxonomy" id="70186"/>
    <lineage>
        <taxon>Eukaryota</taxon>
        <taxon>Sar</taxon>
        <taxon>Rhizaria</taxon>
        <taxon>Endomyxa</taxon>
        <taxon>Phytomyxea</taxon>
        <taxon>Plasmodiophorida</taxon>
        <taxon>Plasmodiophoridae</taxon>
        <taxon>Spongospora</taxon>
    </lineage>
</organism>
<accession>A0A0H5R1T1</accession>
<dbReference type="AlphaFoldDB" id="A0A0H5R1T1"/>
<name>A0A0H5R1T1_9EUKA</name>
<reference evidence="1" key="1">
    <citation type="submission" date="2015-04" db="EMBL/GenBank/DDBJ databases">
        <title>The genome sequence of the plant pathogenic Rhizarian Plasmodiophora brassicae reveals insights in its biotrophic life cycle and the origin of chitin synthesis.</title>
        <authorList>
            <person name="Schwelm A."/>
            <person name="Fogelqvist J."/>
            <person name="Knaust A."/>
            <person name="Julke S."/>
            <person name="Lilja T."/>
            <person name="Dhandapani V."/>
            <person name="Bonilla-Rosso G."/>
            <person name="Karlsson M."/>
            <person name="Shevchenko A."/>
            <person name="Choi S.R."/>
            <person name="Kim H.G."/>
            <person name="Park J.Y."/>
            <person name="Lim Y.P."/>
            <person name="Ludwig-Muller J."/>
            <person name="Dixelius C."/>
        </authorList>
    </citation>
    <scope>NUCLEOTIDE SEQUENCE</scope>
    <source>
        <tissue evidence="1">Potato root galls</tissue>
    </source>
</reference>